<protein>
    <submittedName>
        <fullName evidence="4">Putative acetyltransferase</fullName>
    </submittedName>
</protein>
<comment type="caution">
    <text evidence="4">The sequence shown here is derived from an EMBL/GenBank/DDBJ whole genome shotgun (WGS) entry which is preliminary data.</text>
</comment>
<evidence type="ECO:0000256" key="2">
    <source>
        <dbReference type="ARBA" id="ARBA00023315"/>
    </source>
</evidence>
<keyword evidence="1 4" id="KW-0808">Transferase</keyword>
<dbReference type="PANTHER" id="PTHR43800">
    <property type="entry name" value="PEPTIDYL-LYSINE N-ACETYLTRANSFERASE YJAB"/>
    <property type="match status" value="1"/>
</dbReference>
<dbReference type="GO" id="GO:0016747">
    <property type="term" value="F:acyltransferase activity, transferring groups other than amino-acyl groups"/>
    <property type="evidence" value="ECO:0007669"/>
    <property type="project" value="InterPro"/>
</dbReference>
<dbReference type="AlphaFoldDB" id="H5U4H3"/>
<dbReference type="CDD" id="cd04301">
    <property type="entry name" value="NAT_SF"/>
    <property type="match status" value="1"/>
</dbReference>
<sequence length="167" mass="18545">MHAHSCARQAFSRGHRGRFVIVRTAVPDDYPRLVEVWRSAVDATHHFLRPADRDDIEQHLAADFFPHVRLVVAEVDGRIVGFAGTAGDNLEMLFVAAAHRGTGVGSVLLAHAVDDYGISRVDVNEDNVDAVAFYRRRGFVEVERSALDDQGRPYPILRMVRVASGDL</sequence>
<evidence type="ECO:0000313" key="4">
    <source>
        <dbReference type="EMBL" id="GAB40631.1"/>
    </source>
</evidence>
<evidence type="ECO:0000313" key="5">
    <source>
        <dbReference type="Proteomes" id="UP000005845"/>
    </source>
</evidence>
<gene>
    <name evidence="4" type="ORF">GOSPT_113_00190</name>
</gene>
<dbReference type="Pfam" id="PF13673">
    <property type="entry name" value="Acetyltransf_10"/>
    <property type="match status" value="1"/>
</dbReference>
<dbReference type="Proteomes" id="UP000005845">
    <property type="component" value="Unassembled WGS sequence"/>
</dbReference>
<evidence type="ECO:0000256" key="1">
    <source>
        <dbReference type="ARBA" id="ARBA00022679"/>
    </source>
</evidence>
<dbReference type="eggNOG" id="COG0456">
    <property type="taxonomic scope" value="Bacteria"/>
</dbReference>
<dbReference type="SUPFAM" id="SSF55729">
    <property type="entry name" value="Acyl-CoA N-acyltransferases (Nat)"/>
    <property type="match status" value="1"/>
</dbReference>
<dbReference type="EMBL" id="BAFC01000111">
    <property type="protein sequence ID" value="GAB40631.1"/>
    <property type="molecule type" value="Genomic_DNA"/>
</dbReference>
<reference evidence="4 5" key="1">
    <citation type="submission" date="2012-02" db="EMBL/GenBank/DDBJ databases">
        <title>Whole genome shotgun sequence of Gordonia sputi NBRC 100414.</title>
        <authorList>
            <person name="Yoshida I."/>
            <person name="Hosoyama A."/>
            <person name="Tsuchikane K."/>
            <person name="Katsumata H."/>
            <person name="Yamazaki S."/>
            <person name="Fujita N."/>
        </authorList>
    </citation>
    <scope>NUCLEOTIDE SEQUENCE [LARGE SCALE GENOMIC DNA]</scope>
    <source>
        <strain evidence="4 5">NBRC 100414</strain>
    </source>
</reference>
<dbReference type="InterPro" id="IPR016181">
    <property type="entry name" value="Acyl_CoA_acyltransferase"/>
</dbReference>
<organism evidence="4 5">
    <name type="scientific">Gordonia sputi NBRC 100414</name>
    <dbReference type="NCBI Taxonomy" id="1089453"/>
    <lineage>
        <taxon>Bacteria</taxon>
        <taxon>Bacillati</taxon>
        <taxon>Actinomycetota</taxon>
        <taxon>Actinomycetes</taxon>
        <taxon>Mycobacteriales</taxon>
        <taxon>Gordoniaceae</taxon>
        <taxon>Gordonia</taxon>
    </lineage>
</organism>
<dbReference type="InterPro" id="IPR000182">
    <property type="entry name" value="GNAT_dom"/>
</dbReference>
<keyword evidence="2" id="KW-0012">Acyltransferase</keyword>
<evidence type="ECO:0000259" key="3">
    <source>
        <dbReference type="PROSITE" id="PS51186"/>
    </source>
</evidence>
<dbReference type="PROSITE" id="PS51186">
    <property type="entry name" value="GNAT"/>
    <property type="match status" value="1"/>
</dbReference>
<name>H5U4H3_9ACTN</name>
<keyword evidence="5" id="KW-1185">Reference proteome</keyword>
<dbReference type="PANTHER" id="PTHR43800:SF1">
    <property type="entry name" value="PEPTIDYL-LYSINE N-ACETYLTRANSFERASE YJAB"/>
    <property type="match status" value="1"/>
</dbReference>
<dbReference type="RefSeq" id="WP_005207713.1">
    <property type="nucleotide sequence ID" value="NZ_BAFC01000111.1"/>
</dbReference>
<accession>H5U4H3</accession>
<proteinExistence type="predicted"/>
<dbReference type="Gene3D" id="3.40.630.30">
    <property type="match status" value="1"/>
</dbReference>
<feature type="domain" description="N-acetyltransferase" evidence="3">
    <location>
        <begin position="20"/>
        <end position="161"/>
    </location>
</feature>